<evidence type="ECO:0000313" key="1">
    <source>
        <dbReference type="EMBL" id="TYH66452.1"/>
    </source>
</evidence>
<dbReference type="Proteomes" id="UP000322667">
    <property type="component" value="Chromosome D06"/>
</dbReference>
<accession>A0A5D2KHQ5</accession>
<protein>
    <submittedName>
        <fullName evidence="1">Uncharacterized protein</fullName>
    </submittedName>
</protein>
<dbReference type="EMBL" id="CM017628">
    <property type="protein sequence ID" value="TYH66452.1"/>
    <property type="molecule type" value="Genomic_DNA"/>
</dbReference>
<proteinExistence type="predicted"/>
<evidence type="ECO:0000313" key="2">
    <source>
        <dbReference type="Proteomes" id="UP000322667"/>
    </source>
</evidence>
<keyword evidence="2" id="KW-1185">Reference proteome</keyword>
<organism evidence="1 2">
    <name type="scientific">Gossypium tomentosum</name>
    <name type="common">Hawaiian cotton</name>
    <name type="synonym">Gossypium sandvicense</name>
    <dbReference type="NCBI Taxonomy" id="34277"/>
    <lineage>
        <taxon>Eukaryota</taxon>
        <taxon>Viridiplantae</taxon>
        <taxon>Streptophyta</taxon>
        <taxon>Embryophyta</taxon>
        <taxon>Tracheophyta</taxon>
        <taxon>Spermatophyta</taxon>
        <taxon>Magnoliopsida</taxon>
        <taxon>eudicotyledons</taxon>
        <taxon>Gunneridae</taxon>
        <taxon>Pentapetalae</taxon>
        <taxon>rosids</taxon>
        <taxon>malvids</taxon>
        <taxon>Malvales</taxon>
        <taxon>Malvaceae</taxon>
        <taxon>Malvoideae</taxon>
        <taxon>Gossypium</taxon>
    </lineage>
</organism>
<reference evidence="1 2" key="1">
    <citation type="submission" date="2019-07" db="EMBL/GenBank/DDBJ databases">
        <title>WGS assembly of Gossypium tomentosum.</title>
        <authorList>
            <person name="Chen Z.J."/>
            <person name="Sreedasyam A."/>
            <person name="Ando A."/>
            <person name="Song Q."/>
            <person name="De L."/>
            <person name="Hulse-Kemp A."/>
            <person name="Ding M."/>
            <person name="Ye W."/>
            <person name="Kirkbride R."/>
            <person name="Jenkins J."/>
            <person name="Plott C."/>
            <person name="Lovell J."/>
            <person name="Lin Y.-M."/>
            <person name="Vaughn R."/>
            <person name="Liu B."/>
            <person name="Li W."/>
            <person name="Simpson S."/>
            <person name="Scheffler B."/>
            <person name="Saski C."/>
            <person name="Grover C."/>
            <person name="Hu G."/>
            <person name="Conover J."/>
            <person name="Carlson J."/>
            <person name="Shu S."/>
            <person name="Boston L."/>
            <person name="Williams M."/>
            <person name="Peterson D."/>
            <person name="Mcgee K."/>
            <person name="Jones D."/>
            <person name="Wendel J."/>
            <person name="Stelly D."/>
            <person name="Grimwood J."/>
            <person name="Schmutz J."/>
        </authorList>
    </citation>
    <scope>NUCLEOTIDE SEQUENCE [LARGE SCALE GENOMIC DNA]</scope>
    <source>
        <strain evidence="1">7179.01</strain>
    </source>
</reference>
<name>A0A5D2KHQ5_GOSTO</name>
<dbReference type="AlphaFoldDB" id="A0A5D2KHQ5"/>
<sequence length="399" mass="46197">MSKISYEHPSHVARVPNRKKNILNDSKAPLRKKIKIHMGKDDVLERGEKYFGENVYGNEISIYPTPSAGYSWLSIDSKDSSCNIFEIPTNSVLKFRFELKEFLLSPTKLFFAAKVYGVVQVTSKLLIHREKEGRGMVWCSILTRWSIASHTIITTRGEFTFTLKNLSQEEKKIEDFFFDLFKSEHEILKVTCLTPENVKIALSSFLYTTQHIFSRCFDYGISLAIVLVAIKIAQGMYFPLAPLYLGNVYKTLDYYHLKTEILAGRYKILSYVDMFSACAHPPNPGSFATSSSKFTGNNYRAWFGIRRSPKETFFKVFLCHSQATSSFKVYSMCRVVRKHGYDQITHRRPHLPLDVKFLDFVFEFLFGIINERLKEIISCVILVFDRTTQYSSDSLAYWR</sequence>
<gene>
    <name evidence="1" type="ORF">ES332_D06G124200v1</name>
</gene>